<dbReference type="PANTHER" id="PTHR42881">
    <property type="entry name" value="PROLYL ENDOPEPTIDASE"/>
    <property type="match status" value="1"/>
</dbReference>
<dbReference type="Proteomes" id="UP000600799">
    <property type="component" value="Unassembled WGS sequence"/>
</dbReference>
<evidence type="ECO:0000256" key="2">
    <source>
        <dbReference type="ARBA" id="ARBA00005228"/>
    </source>
</evidence>
<feature type="signal peptide" evidence="7">
    <location>
        <begin position="1"/>
        <end position="23"/>
    </location>
</feature>
<keyword evidence="11" id="KW-1185">Reference proteome</keyword>
<dbReference type="SUPFAM" id="SSF53474">
    <property type="entry name" value="alpha/beta-Hydrolases"/>
    <property type="match status" value="1"/>
</dbReference>
<feature type="domain" description="Peptidase S9A N-terminal" evidence="9">
    <location>
        <begin position="31"/>
        <end position="431"/>
    </location>
</feature>
<dbReference type="InterPro" id="IPR023302">
    <property type="entry name" value="Pept_S9A_N"/>
</dbReference>
<comment type="caution">
    <text evidence="10">The sequence shown here is derived from an EMBL/GenBank/DDBJ whole genome shotgun (WGS) entry which is preliminary data.</text>
</comment>
<dbReference type="RefSeq" id="WP_196276204.1">
    <property type="nucleotide sequence ID" value="NZ_JADQDC010000008.1"/>
</dbReference>
<dbReference type="PROSITE" id="PS00708">
    <property type="entry name" value="PRO_ENDOPEP_SER"/>
    <property type="match status" value="1"/>
</dbReference>
<dbReference type="Gene3D" id="2.130.10.120">
    <property type="entry name" value="Prolyl oligopeptidase, N-terminal domain"/>
    <property type="match status" value="1"/>
</dbReference>
<dbReference type="InterPro" id="IPR002471">
    <property type="entry name" value="Pept_S9_AS"/>
</dbReference>
<keyword evidence="5" id="KW-0378">Hydrolase</keyword>
<proteinExistence type="inferred from homology"/>
<dbReference type="InterPro" id="IPR029058">
    <property type="entry name" value="AB_hydrolase_fold"/>
</dbReference>
<accession>A0ABS0HIC0</accession>
<reference evidence="10 11" key="1">
    <citation type="submission" date="2020-11" db="EMBL/GenBank/DDBJ databases">
        <title>The genome sequence of Novosphingobium sp. 1Y9A.</title>
        <authorList>
            <person name="Liu Y."/>
        </authorList>
    </citation>
    <scope>NUCLEOTIDE SEQUENCE [LARGE SCALE GENOMIC DNA]</scope>
    <source>
        <strain evidence="10 11">1Y9A</strain>
    </source>
</reference>
<gene>
    <name evidence="10" type="ORF">I2488_12805</name>
</gene>
<comment type="similarity">
    <text evidence="2">Belongs to the peptidase S9A family.</text>
</comment>
<evidence type="ECO:0000256" key="6">
    <source>
        <dbReference type="ARBA" id="ARBA00022825"/>
    </source>
</evidence>
<feature type="chain" id="PRO_5047485734" description="prolyl oligopeptidase" evidence="7">
    <location>
        <begin position="24"/>
        <end position="711"/>
    </location>
</feature>
<name>A0ABS0HIC0_9SPHN</name>
<sequence length="711" mass="76868">MPLRQVLLATAVAAVAMSSSAHAGDAALKYPTTERGPVVETFFGETVADPYRWLEADVRVDSKVAAWVDQQSKFTDAYLKALPERAAFETKLTKLFDFERYGLPVKAGKFLFFRHNSGLQNQSVLYVRNADGSGERRVLIDPNGWAKDGATALDEWVPSPDGSKVAYTVQDGGTDWRSVKVIDVASGKVLSDTIEHVKFSRLAWAGNDGLVYSRFPEPKAGEAFQAVSSNQSVWYHKLGTAQGQDQQVHATPDNPRLYHSGEVTHDQRWLVVSTSTGSEKGNAVGVAAIGKGDWKVRPLITSLADEWTLVEGIGDRLWFMTSKDAPRKKVVMVDLSGAEPVFTQVVAEDEAVLDGAHIVGDRLVLNYLRDVKAEMRVTGLDGRGSTTVALPGIGSIAGVVGEPGEAQGYFAFSGFTQPATIYAFEPAKPTSASVWEAPKLAFDPAQFETQQVFYPSKDGTKIPMFVVRRKDLKGPVPTILYGYGGFNVSILPGYSPARMAWLQAGGAYAVANLRGGGEYGEAWHLAGKGPTKQNVFDDFIAAGEWLKANGVTSKDGLAVEGGSNGGLLVGAVVNQRPDLFAAAHPAVGVMDMLRFDKFTAGREWVFDYGFPEKEADWRLLRSYSPYHNVKAGTAYPAVLVTTADTDDRVVPGHSFKYAAALQAAGLGPKPQLIRIETRAGHGSGKPVSKQIEESADVFAFLAHWTGLTPQQ</sequence>
<evidence type="ECO:0000256" key="3">
    <source>
        <dbReference type="ARBA" id="ARBA00011897"/>
    </source>
</evidence>
<keyword evidence="4" id="KW-0645">Protease</keyword>
<dbReference type="PRINTS" id="PR00862">
    <property type="entry name" value="PROLIGOPTASE"/>
</dbReference>
<dbReference type="EMBL" id="JADQDC010000008">
    <property type="protein sequence ID" value="MBF9151888.1"/>
    <property type="molecule type" value="Genomic_DNA"/>
</dbReference>
<evidence type="ECO:0000256" key="4">
    <source>
        <dbReference type="ARBA" id="ARBA00022670"/>
    </source>
</evidence>
<evidence type="ECO:0000256" key="5">
    <source>
        <dbReference type="ARBA" id="ARBA00022801"/>
    </source>
</evidence>
<dbReference type="SUPFAM" id="SSF50993">
    <property type="entry name" value="Peptidase/esterase 'gauge' domain"/>
    <property type="match status" value="1"/>
</dbReference>
<dbReference type="InterPro" id="IPR002470">
    <property type="entry name" value="Peptidase_S9A"/>
</dbReference>
<keyword evidence="6" id="KW-0720">Serine protease</keyword>
<dbReference type="Pfam" id="PF00326">
    <property type="entry name" value="Peptidase_S9"/>
    <property type="match status" value="1"/>
</dbReference>
<dbReference type="EC" id="3.4.21.26" evidence="3"/>
<dbReference type="Pfam" id="PF02897">
    <property type="entry name" value="Peptidase_S9_N"/>
    <property type="match status" value="1"/>
</dbReference>
<feature type="domain" description="Peptidase S9 prolyl oligopeptidase catalytic" evidence="8">
    <location>
        <begin position="495"/>
        <end position="706"/>
    </location>
</feature>
<protein>
    <recommendedName>
        <fullName evidence="3">prolyl oligopeptidase</fullName>
        <ecNumber evidence="3">3.4.21.26</ecNumber>
    </recommendedName>
</protein>
<evidence type="ECO:0000313" key="11">
    <source>
        <dbReference type="Proteomes" id="UP000600799"/>
    </source>
</evidence>
<organism evidence="10 11">
    <name type="scientific">Novosphingobium jiangmenense</name>
    <dbReference type="NCBI Taxonomy" id="2791981"/>
    <lineage>
        <taxon>Bacteria</taxon>
        <taxon>Pseudomonadati</taxon>
        <taxon>Pseudomonadota</taxon>
        <taxon>Alphaproteobacteria</taxon>
        <taxon>Sphingomonadales</taxon>
        <taxon>Sphingomonadaceae</taxon>
        <taxon>Novosphingobium</taxon>
    </lineage>
</organism>
<evidence type="ECO:0000256" key="7">
    <source>
        <dbReference type="SAM" id="SignalP"/>
    </source>
</evidence>
<dbReference type="InterPro" id="IPR001375">
    <property type="entry name" value="Peptidase_S9_cat"/>
</dbReference>
<evidence type="ECO:0000313" key="10">
    <source>
        <dbReference type="EMBL" id="MBF9151888.1"/>
    </source>
</evidence>
<evidence type="ECO:0000259" key="9">
    <source>
        <dbReference type="Pfam" id="PF02897"/>
    </source>
</evidence>
<dbReference type="Gene3D" id="3.40.50.1820">
    <property type="entry name" value="alpha/beta hydrolase"/>
    <property type="match status" value="1"/>
</dbReference>
<dbReference type="InterPro" id="IPR051167">
    <property type="entry name" value="Prolyl_oligopep/macrocyclase"/>
</dbReference>
<comment type="catalytic activity">
    <reaction evidence="1">
        <text>Hydrolysis of Pro-|-Xaa &gt;&gt; Ala-|-Xaa in oligopeptides.</text>
        <dbReference type="EC" id="3.4.21.26"/>
    </reaction>
</comment>
<evidence type="ECO:0000256" key="1">
    <source>
        <dbReference type="ARBA" id="ARBA00001070"/>
    </source>
</evidence>
<keyword evidence="7" id="KW-0732">Signal</keyword>
<evidence type="ECO:0000259" key="8">
    <source>
        <dbReference type="Pfam" id="PF00326"/>
    </source>
</evidence>
<dbReference type="PANTHER" id="PTHR42881:SF2">
    <property type="entry name" value="PROLYL ENDOPEPTIDASE"/>
    <property type="match status" value="1"/>
</dbReference>